<dbReference type="SUPFAM" id="SSF53850">
    <property type="entry name" value="Periplasmic binding protein-like II"/>
    <property type="match status" value="1"/>
</dbReference>
<reference evidence="3 4" key="1">
    <citation type="submission" date="2017-05" db="EMBL/GenBank/DDBJ databases">
        <title>Complete and WGS of Bordetella genogroups.</title>
        <authorList>
            <person name="Spilker T."/>
            <person name="LiPuma J."/>
        </authorList>
    </citation>
    <scope>NUCLEOTIDE SEQUENCE [LARGE SCALE GENOMIC DNA]</scope>
    <source>
        <strain evidence="3 4">AU9919</strain>
    </source>
</reference>
<sequence>MKKKSLCLNAALAAGLMIVSGAAVADYPDKPIRMIVPYVAGGAADITARVLAAQMSLELGGTIVVENKPGANGMIGTDMVAKSAPDGYTLLLDASGPLVVNPSLYQKTPYDPVKDFAPISQITSYQYVLVVPEQSSIHGLDELIAAAKEKPGAMTYGSAGIGAGGHLAGELLAMQTKTELSHIPYKGNAQALTDVLGGQLSFTFDTVVTATPYLRTGKLRGYAVSGPHRAEGLPDIPTMQELGYKDFVVTQFQGLLAPAGTDPKIIAKLHDAAVRAAKHPEVVRKLATDGGNEIVAGAPEAFAQQIREDLLRYRQLIQNAHVKAE</sequence>
<evidence type="ECO:0000313" key="3">
    <source>
        <dbReference type="EMBL" id="OZI64777.1"/>
    </source>
</evidence>
<feature type="chain" id="PRO_5013306176" evidence="2">
    <location>
        <begin position="26"/>
        <end position="325"/>
    </location>
</feature>
<comment type="caution">
    <text evidence="3">The sequence shown here is derived from an EMBL/GenBank/DDBJ whole genome shotgun (WGS) entry which is preliminary data.</text>
</comment>
<dbReference type="PIRSF" id="PIRSF017082">
    <property type="entry name" value="YflP"/>
    <property type="match status" value="1"/>
</dbReference>
<dbReference type="PANTHER" id="PTHR42928:SF5">
    <property type="entry name" value="BLR1237 PROTEIN"/>
    <property type="match status" value="1"/>
</dbReference>
<dbReference type="CDD" id="cd07012">
    <property type="entry name" value="PBP2_Bug_TTT"/>
    <property type="match status" value="1"/>
</dbReference>
<evidence type="ECO:0000256" key="2">
    <source>
        <dbReference type="SAM" id="SignalP"/>
    </source>
</evidence>
<comment type="similarity">
    <text evidence="1">Belongs to the UPF0065 (bug) family.</text>
</comment>
<keyword evidence="4" id="KW-1185">Reference proteome</keyword>
<evidence type="ECO:0000256" key="1">
    <source>
        <dbReference type="ARBA" id="ARBA00006987"/>
    </source>
</evidence>
<dbReference type="EMBL" id="NEVQ01000003">
    <property type="protein sequence ID" value="OZI64777.1"/>
    <property type="molecule type" value="Genomic_DNA"/>
</dbReference>
<name>A0A261UTA0_9BORD</name>
<organism evidence="3 4">
    <name type="scientific">Bordetella genomosp. 4</name>
    <dbReference type="NCBI Taxonomy" id="463044"/>
    <lineage>
        <taxon>Bacteria</taxon>
        <taxon>Pseudomonadati</taxon>
        <taxon>Pseudomonadota</taxon>
        <taxon>Betaproteobacteria</taxon>
        <taxon>Burkholderiales</taxon>
        <taxon>Alcaligenaceae</taxon>
        <taxon>Bordetella</taxon>
    </lineage>
</organism>
<dbReference type="PANTHER" id="PTHR42928">
    <property type="entry name" value="TRICARBOXYLATE-BINDING PROTEIN"/>
    <property type="match status" value="1"/>
</dbReference>
<dbReference type="InterPro" id="IPR042100">
    <property type="entry name" value="Bug_dom1"/>
</dbReference>
<dbReference type="AlphaFoldDB" id="A0A261UTA0"/>
<gene>
    <name evidence="3" type="ORF">CAL20_03785</name>
</gene>
<accession>A0A261UTA0</accession>
<dbReference type="InterPro" id="IPR005064">
    <property type="entry name" value="BUG"/>
</dbReference>
<dbReference type="Gene3D" id="3.40.190.10">
    <property type="entry name" value="Periplasmic binding protein-like II"/>
    <property type="match status" value="1"/>
</dbReference>
<dbReference type="Gene3D" id="3.40.190.150">
    <property type="entry name" value="Bordetella uptake gene, domain 1"/>
    <property type="match status" value="1"/>
</dbReference>
<dbReference type="Proteomes" id="UP000216885">
    <property type="component" value="Unassembled WGS sequence"/>
</dbReference>
<dbReference type="RefSeq" id="WP_094837220.1">
    <property type="nucleotide sequence ID" value="NZ_NEVQ01000003.1"/>
</dbReference>
<keyword evidence="2" id="KW-0732">Signal</keyword>
<protein>
    <submittedName>
        <fullName evidence="3">ABC transporter substrate-binding protein</fullName>
    </submittedName>
</protein>
<proteinExistence type="inferred from homology"/>
<evidence type="ECO:0000313" key="4">
    <source>
        <dbReference type="Proteomes" id="UP000216885"/>
    </source>
</evidence>
<feature type="signal peptide" evidence="2">
    <location>
        <begin position="1"/>
        <end position="25"/>
    </location>
</feature>
<dbReference type="Pfam" id="PF03401">
    <property type="entry name" value="TctC"/>
    <property type="match status" value="1"/>
</dbReference>